<dbReference type="Gene3D" id="3.40.50.1820">
    <property type="entry name" value="alpha/beta hydrolase"/>
    <property type="match status" value="1"/>
</dbReference>
<dbReference type="Pfam" id="PF07859">
    <property type="entry name" value="Abhydrolase_3"/>
    <property type="match status" value="1"/>
</dbReference>
<gene>
    <name evidence="4" type="ORF">SERLADRAFT_464642</name>
</gene>
<dbReference type="InterPro" id="IPR029058">
    <property type="entry name" value="AB_hydrolase_fold"/>
</dbReference>
<dbReference type="GeneID" id="18818777"/>
<dbReference type="PANTHER" id="PTHR48081">
    <property type="entry name" value="AB HYDROLASE SUPERFAMILY PROTEIN C4A8.06C"/>
    <property type="match status" value="1"/>
</dbReference>
<evidence type="ECO:0000313" key="4">
    <source>
        <dbReference type="EMBL" id="EGO26960.1"/>
    </source>
</evidence>
<keyword evidence="2" id="KW-0472">Membrane</keyword>
<dbReference type="OrthoDB" id="2152029at2759"/>
<keyword evidence="2" id="KW-1133">Transmembrane helix</keyword>
<dbReference type="GO" id="GO:0016787">
    <property type="term" value="F:hydrolase activity"/>
    <property type="evidence" value="ECO:0007669"/>
    <property type="project" value="UniProtKB-KW"/>
</dbReference>
<keyword evidence="2" id="KW-0812">Transmembrane</keyword>
<feature type="transmembrane region" description="Helical" evidence="2">
    <location>
        <begin position="12"/>
        <end position="32"/>
    </location>
</feature>
<evidence type="ECO:0000256" key="2">
    <source>
        <dbReference type="SAM" id="Phobius"/>
    </source>
</evidence>
<reference evidence="4" key="1">
    <citation type="submission" date="2011-04" db="EMBL/GenBank/DDBJ databases">
        <title>Evolution of plant cell wall degrading machinery underlies the functional diversity of forest fungi.</title>
        <authorList>
            <consortium name="US DOE Joint Genome Institute (JGI-PGF)"/>
            <person name="Eastwood D.C."/>
            <person name="Floudas D."/>
            <person name="Binder M."/>
            <person name="Majcherczyk A."/>
            <person name="Schneider P."/>
            <person name="Aerts A."/>
            <person name="Asiegbu F.O."/>
            <person name="Baker S.E."/>
            <person name="Barry K."/>
            <person name="Bendiksby M."/>
            <person name="Blumentritt M."/>
            <person name="Coutinho P.M."/>
            <person name="Cullen D."/>
            <person name="Cullen D."/>
            <person name="Gathman A."/>
            <person name="Goodell B."/>
            <person name="Henrissat B."/>
            <person name="Ihrmark K."/>
            <person name="Kauserud H."/>
            <person name="Kohler A."/>
            <person name="LaButti K."/>
            <person name="Lapidus A."/>
            <person name="Lavin J.L."/>
            <person name="Lee Y.-H."/>
            <person name="Lindquist E."/>
            <person name="Lilly W."/>
            <person name="Lucas S."/>
            <person name="Morin E."/>
            <person name="Murat C."/>
            <person name="Oguiza J.A."/>
            <person name="Park J."/>
            <person name="Pisabarro A.G."/>
            <person name="Riley R."/>
            <person name="Rosling A."/>
            <person name="Salamov A."/>
            <person name="Schmidt O."/>
            <person name="Schmutz J."/>
            <person name="Skrede I."/>
            <person name="Stenlid J."/>
            <person name="Wiebenga A."/>
            <person name="Xie X."/>
            <person name="Kues U."/>
            <person name="Hibbett D.S."/>
            <person name="Hoffmeister D."/>
            <person name="Hogberg N."/>
            <person name="Martin F."/>
            <person name="Grigoriev I.V."/>
            <person name="Watkinson S.C."/>
        </authorList>
    </citation>
    <scope>NUCLEOTIDE SEQUENCE</scope>
    <source>
        <strain evidence="4">S7.9</strain>
    </source>
</reference>
<sequence length="401" mass="44996">MTHEWRRQPFRALYLGYQLLFIVFLFIPYHVVKYAPRAWRPRKSWSLQRSVGIAFVRYLGKVEEKVGSMLSFPTHEAIKEGPGVKALWINPVPELMNKQLQQWAAISGVQPIRIPGYWMDKQGLDFTIGAPLQSGEKILYRLHGGAYTLLSSHPDDRSAKYARDLLNKCSSFRRAFSVEYRLSVGPPYPARNPFPAALLDAIAGYAYLVNECKYNPSDIVIAGESAGANLALALTRYLLECQGDSKDNVFEPPAGLILLSAWVDLSTSHVKPGLSPFLNAESDYVSQLTPLDCYSKIAFLGPHGREGAETNEYISPASLHIDSTFYRFPRTILIAGGSEMFLDQIKTLKSRMVRDMGEGNGAGQVTYLEMPDSIHSFISWPKYEPQCTDALLKIAEWADVF</sequence>
<accession>F8NSN6</accession>
<name>F8NSN6_SERL9</name>
<organism>
    <name type="scientific">Serpula lacrymans var. lacrymans (strain S7.9)</name>
    <name type="common">Dry rot fungus</name>
    <dbReference type="NCBI Taxonomy" id="578457"/>
    <lineage>
        <taxon>Eukaryota</taxon>
        <taxon>Fungi</taxon>
        <taxon>Dikarya</taxon>
        <taxon>Basidiomycota</taxon>
        <taxon>Agaricomycotina</taxon>
        <taxon>Agaricomycetes</taxon>
        <taxon>Agaricomycetidae</taxon>
        <taxon>Boletales</taxon>
        <taxon>Coniophorineae</taxon>
        <taxon>Serpulaceae</taxon>
        <taxon>Serpula</taxon>
    </lineage>
</organism>
<dbReference type="PANTHER" id="PTHR48081:SF26">
    <property type="entry name" value="ALPHA_BETA HYDROLASE FOLD-3 DOMAIN-CONTAINING PROTEIN"/>
    <property type="match status" value="1"/>
</dbReference>
<dbReference type="RefSeq" id="XP_007317133.1">
    <property type="nucleotide sequence ID" value="XM_007317071.1"/>
</dbReference>
<dbReference type="EMBL" id="GL945432">
    <property type="protein sequence ID" value="EGO26960.1"/>
    <property type="molecule type" value="Genomic_DNA"/>
</dbReference>
<dbReference type="KEGG" id="sla:SERLADRAFT_464642"/>
<dbReference type="AlphaFoldDB" id="F8NSN6"/>
<evidence type="ECO:0000259" key="3">
    <source>
        <dbReference type="Pfam" id="PF07859"/>
    </source>
</evidence>
<dbReference type="InterPro" id="IPR013094">
    <property type="entry name" value="AB_hydrolase_3"/>
</dbReference>
<dbReference type="HOGENOM" id="CLU_019364_1_0_1"/>
<dbReference type="Proteomes" id="UP000008064">
    <property type="component" value="Unassembled WGS sequence"/>
</dbReference>
<evidence type="ECO:0000256" key="1">
    <source>
        <dbReference type="ARBA" id="ARBA00022801"/>
    </source>
</evidence>
<feature type="domain" description="Alpha/beta hydrolase fold-3" evidence="3">
    <location>
        <begin position="142"/>
        <end position="378"/>
    </location>
</feature>
<keyword evidence="1" id="KW-0378">Hydrolase</keyword>
<protein>
    <recommendedName>
        <fullName evidence="3">Alpha/beta hydrolase fold-3 domain-containing protein</fullName>
    </recommendedName>
</protein>
<dbReference type="SUPFAM" id="SSF53474">
    <property type="entry name" value="alpha/beta-Hydrolases"/>
    <property type="match status" value="1"/>
</dbReference>
<dbReference type="InterPro" id="IPR050300">
    <property type="entry name" value="GDXG_lipolytic_enzyme"/>
</dbReference>
<proteinExistence type="predicted"/>